<evidence type="ECO:0000313" key="2">
    <source>
        <dbReference type="EMBL" id="RPA80080.1"/>
    </source>
</evidence>
<evidence type="ECO:0000313" key="3">
    <source>
        <dbReference type="Proteomes" id="UP000275078"/>
    </source>
</evidence>
<name>A0A3N4I7J3_ASCIM</name>
<accession>A0A3N4I7J3</accession>
<keyword evidence="3" id="KW-1185">Reference proteome</keyword>
<feature type="chain" id="PRO_5018194178" description="Secreted protein" evidence="1">
    <location>
        <begin position="30"/>
        <end position="118"/>
    </location>
</feature>
<evidence type="ECO:0000256" key="1">
    <source>
        <dbReference type="SAM" id="SignalP"/>
    </source>
</evidence>
<reference evidence="2 3" key="1">
    <citation type="journal article" date="2018" name="Nat. Ecol. Evol.">
        <title>Pezizomycetes genomes reveal the molecular basis of ectomycorrhizal truffle lifestyle.</title>
        <authorList>
            <person name="Murat C."/>
            <person name="Payen T."/>
            <person name="Noel B."/>
            <person name="Kuo A."/>
            <person name="Morin E."/>
            <person name="Chen J."/>
            <person name="Kohler A."/>
            <person name="Krizsan K."/>
            <person name="Balestrini R."/>
            <person name="Da Silva C."/>
            <person name="Montanini B."/>
            <person name="Hainaut M."/>
            <person name="Levati E."/>
            <person name="Barry K.W."/>
            <person name="Belfiori B."/>
            <person name="Cichocki N."/>
            <person name="Clum A."/>
            <person name="Dockter R.B."/>
            <person name="Fauchery L."/>
            <person name="Guy J."/>
            <person name="Iotti M."/>
            <person name="Le Tacon F."/>
            <person name="Lindquist E.A."/>
            <person name="Lipzen A."/>
            <person name="Malagnac F."/>
            <person name="Mello A."/>
            <person name="Molinier V."/>
            <person name="Miyauchi S."/>
            <person name="Poulain J."/>
            <person name="Riccioni C."/>
            <person name="Rubini A."/>
            <person name="Sitrit Y."/>
            <person name="Splivallo R."/>
            <person name="Traeger S."/>
            <person name="Wang M."/>
            <person name="Zifcakova L."/>
            <person name="Wipf D."/>
            <person name="Zambonelli A."/>
            <person name="Paolocci F."/>
            <person name="Nowrousian M."/>
            <person name="Ottonello S."/>
            <person name="Baldrian P."/>
            <person name="Spatafora J.W."/>
            <person name="Henrissat B."/>
            <person name="Nagy L.G."/>
            <person name="Aury J.M."/>
            <person name="Wincker P."/>
            <person name="Grigoriev I.V."/>
            <person name="Bonfante P."/>
            <person name="Martin F.M."/>
        </authorList>
    </citation>
    <scope>NUCLEOTIDE SEQUENCE [LARGE SCALE GENOMIC DNA]</scope>
    <source>
        <strain evidence="2 3">RN42</strain>
    </source>
</reference>
<proteinExistence type="predicted"/>
<dbReference type="EMBL" id="ML119692">
    <property type="protein sequence ID" value="RPA80080.1"/>
    <property type="molecule type" value="Genomic_DNA"/>
</dbReference>
<keyword evidence="1" id="KW-0732">Signal</keyword>
<sequence length="118" mass="13264">MKEWRFWGNATGRLKGMPWILMGFMGILCDSSCSHESDATAGLRGRFWISVTSRIDVARVVICLRGSLFPNLRCSFPADRSLKTHFPPGNAFMVLNLQAYPHDYLLLHAGRVHVDAQA</sequence>
<gene>
    <name evidence="2" type="ORF">BJ508DRAFT_132107</name>
</gene>
<feature type="signal peptide" evidence="1">
    <location>
        <begin position="1"/>
        <end position="29"/>
    </location>
</feature>
<dbReference type="Proteomes" id="UP000275078">
    <property type="component" value="Unassembled WGS sequence"/>
</dbReference>
<dbReference type="AlphaFoldDB" id="A0A3N4I7J3"/>
<protein>
    <recommendedName>
        <fullName evidence="4">Secreted protein</fullName>
    </recommendedName>
</protein>
<organism evidence="2 3">
    <name type="scientific">Ascobolus immersus RN42</name>
    <dbReference type="NCBI Taxonomy" id="1160509"/>
    <lineage>
        <taxon>Eukaryota</taxon>
        <taxon>Fungi</taxon>
        <taxon>Dikarya</taxon>
        <taxon>Ascomycota</taxon>
        <taxon>Pezizomycotina</taxon>
        <taxon>Pezizomycetes</taxon>
        <taxon>Pezizales</taxon>
        <taxon>Ascobolaceae</taxon>
        <taxon>Ascobolus</taxon>
    </lineage>
</organism>
<evidence type="ECO:0008006" key="4">
    <source>
        <dbReference type="Google" id="ProtNLM"/>
    </source>
</evidence>